<dbReference type="InterPro" id="IPR053021">
    <property type="entry name" value="Chloroplast_ADK"/>
</dbReference>
<feature type="domain" description="DUF1995" evidence="2">
    <location>
        <begin position="90"/>
        <end position="293"/>
    </location>
</feature>
<dbReference type="AlphaFoldDB" id="A0A7J7INH8"/>
<keyword evidence="1" id="KW-0732">Signal</keyword>
<feature type="signal peptide" evidence="1">
    <location>
        <begin position="1"/>
        <end position="26"/>
    </location>
</feature>
<organism evidence="3 4">
    <name type="scientific">Cyanidiococcus yangmingshanensis</name>
    <dbReference type="NCBI Taxonomy" id="2690220"/>
    <lineage>
        <taxon>Eukaryota</taxon>
        <taxon>Rhodophyta</taxon>
        <taxon>Bangiophyceae</taxon>
        <taxon>Cyanidiales</taxon>
        <taxon>Cyanidiaceae</taxon>
        <taxon>Cyanidiococcus</taxon>
    </lineage>
</organism>
<evidence type="ECO:0000259" key="2">
    <source>
        <dbReference type="Pfam" id="PF09353"/>
    </source>
</evidence>
<evidence type="ECO:0000313" key="4">
    <source>
        <dbReference type="Proteomes" id="UP000530660"/>
    </source>
</evidence>
<evidence type="ECO:0000256" key="1">
    <source>
        <dbReference type="SAM" id="SignalP"/>
    </source>
</evidence>
<protein>
    <recommendedName>
        <fullName evidence="2">DUF1995 domain-containing protein</fullName>
    </recommendedName>
</protein>
<keyword evidence="4" id="KW-1185">Reference proteome</keyword>
<evidence type="ECO:0000313" key="3">
    <source>
        <dbReference type="EMBL" id="KAF6004249.1"/>
    </source>
</evidence>
<dbReference type="OrthoDB" id="5696at2759"/>
<dbReference type="InterPro" id="IPR018962">
    <property type="entry name" value="DUF1995"/>
</dbReference>
<gene>
    <name evidence="3" type="ORF">F1559_004317</name>
</gene>
<dbReference type="Pfam" id="PF09353">
    <property type="entry name" value="DUF1995"/>
    <property type="match status" value="1"/>
</dbReference>
<dbReference type="PANTHER" id="PTHR35509">
    <property type="entry name" value="DOMAIN PROTEIN, PUTATIVE (DUF1995)-RELATED"/>
    <property type="match status" value="1"/>
</dbReference>
<dbReference type="Proteomes" id="UP000530660">
    <property type="component" value="Unassembled WGS sequence"/>
</dbReference>
<accession>A0A7J7INH8</accession>
<name>A0A7J7INH8_9RHOD</name>
<sequence length="368" mass="41284">MIASFKACLPLVACLFLVSHRRSVSSGTDSLDRVYTCLPIYQMGEVPGKLPVMFVRQAVLAARSSEQRLGCWVHPRRPARTLRMAHAQVPESPEAAALQAREATRRALAASLRQLRLELDTSLGDETFSRLKQTLPFLRTLCMAWREDESFAASLRVLLPDEGAAAALRKDWRADDQLSNTAILSIENRLRRKELLTEALQRDITCVVVAPRATEVDALQELARAATEHESLRLIVLNPELIDMGATGLGLSARRLRERLLNGLESVYYLRTTPWGLILRAYPERWSVWVDRELYQAANRTSDESEDDSKAGEFICIADDLDQQPSSEALTSLVAPYTEADASRTGPLINLQNSWQSLRRFLRALGRT</sequence>
<feature type="chain" id="PRO_5029896143" description="DUF1995 domain-containing protein" evidence="1">
    <location>
        <begin position="27"/>
        <end position="368"/>
    </location>
</feature>
<proteinExistence type="predicted"/>
<comment type="caution">
    <text evidence="3">The sequence shown here is derived from an EMBL/GenBank/DDBJ whole genome shotgun (WGS) entry which is preliminary data.</text>
</comment>
<reference evidence="3 4" key="1">
    <citation type="journal article" date="2020" name="J. Phycol.">
        <title>Comparative genome analysis reveals Cyanidiococcus gen. nov., a new extremophilic red algal genus sister to Cyanidioschyzon (Cyanidioschyzonaceae, Rhodophyta).</title>
        <authorList>
            <person name="Liu S.-L."/>
            <person name="Chiang Y.-R."/>
            <person name="Yoon H.S."/>
            <person name="Fu H.-Y."/>
        </authorList>
    </citation>
    <scope>NUCLEOTIDE SEQUENCE [LARGE SCALE GENOMIC DNA]</scope>
    <source>
        <strain evidence="3 4">THAL066</strain>
    </source>
</reference>
<dbReference type="PANTHER" id="PTHR35509:SF1">
    <property type="entry name" value="DOMAIN PROTEIN, PUTATIVE (DUF1995)-RELATED"/>
    <property type="match status" value="1"/>
</dbReference>
<dbReference type="EMBL" id="VWRR01000004">
    <property type="protein sequence ID" value="KAF6004249.1"/>
    <property type="molecule type" value="Genomic_DNA"/>
</dbReference>